<comment type="caution">
    <text evidence="2">The sequence shown here is derived from an EMBL/GenBank/DDBJ whole genome shotgun (WGS) entry which is preliminary data.</text>
</comment>
<evidence type="ECO:0000313" key="2">
    <source>
        <dbReference type="EMBL" id="KAL2047259.1"/>
    </source>
</evidence>
<feature type="region of interest" description="Disordered" evidence="1">
    <location>
        <begin position="72"/>
        <end position="132"/>
    </location>
</feature>
<protein>
    <submittedName>
        <fullName evidence="2">Uncharacterized protein</fullName>
    </submittedName>
</protein>
<evidence type="ECO:0000256" key="1">
    <source>
        <dbReference type="SAM" id="MobiDB-lite"/>
    </source>
</evidence>
<keyword evidence="3" id="KW-1185">Reference proteome</keyword>
<dbReference type="Proteomes" id="UP001590950">
    <property type="component" value="Unassembled WGS sequence"/>
</dbReference>
<accession>A0ABR4ANZ6</accession>
<sequence>MEEQPDIAALSVGVVHAYVALLEAINKDDRFIGQLQRSMAVASSNTPITGIQIMNIVRTMAATIHEGNSPVYATNDNINPSKDTTPEGNSPFLANNDDEHPSMNTGPKGDFPLFATKRDGEPSRKPTPEEYSPLFATDNDIIRFEATYLGREKCLNSTAHVYALSLTTDIRYSMPTLRNTAEYSMISARLAKSYDNIAAFLQFLMPSFVTPETDESEPEGPRLPSKPLSPEQEVDLKDKLTAAMALAIKHLRDRYVSRTAIGVPSDVNVPNLSRSSSGDSLLGPTTPHSAAWLGTPSLYEDPLTLSLVRALAIWLKVSIDELLRTKAAGIMEVLIALYESRKQDFRGPVCFAVLGILDTVDGVQAFIELGWPVLYEDLKKIVTGQSRENYGHGGSIIEVLHKAVEGLRIGGVQEDWLSILKRPARL</sequence>
<dbReference type="EMBL" id="JBEFKJ010000003">
    <property type="protein sequence ID" value="KAL2047259.1"/>
    <property type="molecule type" value="Genomic_DNA"/>
</dbReference>
<gene>
    <name evidence="2" type="ORF">N7G274_001278</name>
</gene>
<feature type="compositionally biased region" description="Polar residues" evidence="1">
    <location>
        <begin position="72"/>
        <end position="88"/>
    </location>
</feature>
<evidence type="ECO:0000313" key="3">
    <source>
        <dbReference type="Proteomes" id="UP001590950"/>
    </source>
</evidence>
<name>A0ABR4ANZ6_9LECA</name>
<feature type="compositionally biased region" description="Basic and acidic residues" evidence="1">
    <location>
        <begin position="116"/>
        <end position="128"/>
    </location>
</feature>
<reference evidence="2 3" key="1">
    <citation type="submission" date="2024-09" db="EMBL/GenBank/DDBJ databases">
        <title>Rethinking Asexuality: The Enigmatic Case of Functional Sexual Genes in Lepraria (Stereocaulaceae).</title>
        <authorList>
            <person name="Doellman M."/>
            <person name="Sun Y."/>
            <person name="Barcenas-Pena A."/>
            <person name="Lumbsch H.T."/>
            <person name="Grewe F."/>
        </authorList>
    </citation>
    <scope>NUCLEOTIDE SEQUENCE [LARGE SCALE GENOMIC DNA]</scope>
    <source>
        <strain evidence="2 3">Mercado 3170</strain>
    </source>
</reference>
<proteinExistence type="predicted"/>
<organism evidence="2 3">
    <name type="scientific">Stereocaulon virgatum</name>
    <dbReference type="NCBI Taxonomy" id="373712"/>
    <lineage>
        <taxon>Eukaryota</taxon>
        <taxon>Fungi</taxon>
        <taxon>Dikarya</taxon>
        <taxon>Ascomycota</taxon>
        <taxon>Pezizomycotina</taxon>
        <taxon>Lecanoromycetes</taxon>
        <taxon>OSLEUM clade</taxon>
        <taxon>Lecanoromycetidae</taxon>
        <taxon>Lecanorales</taxon>
        <taxon>Lecanorineae</taxon>
        <taxon>Stereocaulaceae</taxon>
        <taxon>Stereocaulon</taxon>
    </lineage>
</organism>
<feature type="region of interest" description="Disordered" evidence="1">
    <location>
        <begin position="211"/>
        <end position="231"/>
    </location>
</feature>